<accession>A0ABW5P566</accession>
<name>A0ABW5P566_9DEIO</name>
<dbReference type="PROSITE" id="PS50937">
    <property type="entry name" value="HTH_MERR_2"/>
    <property type="match status" value="1"/>
</dbReference>
<evidence type="ECO:0000256" key="2">
    <source>
        <dbReference type="ARBA" id="ARBA00023125"/>
    </source>
</evidence>
<proteinExistence type="predicted"/>
<evidence type="ECO:0000313" key="6">
    <source>
        <dbReference type="Proteomes" id="UP001597475"/>
    </source>
</evidence>
<dbReference type="Pfam" id="PF13411">
    <property type="entry name" value="MerR_1"/>
    <property type="match status" value="1"/>
</dbReference>
<dbReference type="PRINTS" id="PR00040">
    <property type="entry name" value="HTHMERR"/>
</dbReference>
<keyword evidence="6" id="KW-1185">Reference proteome</keyword>
<dbReference type="RefSeq" id="WP_386846624.1">
    <property type="nucleotide sequence ID" value="NZ_JBHUMK010000064.1"/>
</dbReference>
<organism evidence="5 6">
    <name type="scientific">Deinococcus taklimakanensis</name>
    <dbReference type="NCBI Taxonomy" id="536443"/>
    <lineage>
        <taxon>Bacteria</taxon>
        <taxon>Thermotogati</taxon>
        <taxon>Deinococcota</taxon>
        <taxon>Deinococci</taxon>
        <taxon>Deinococcales</taxon>
        <taxon>Deinococcaceae</taxon>
        <taxon>Deinococcus</taxon>
    </lineage>
</organism>
<dbReference type="InterPro" id="IPR000551">
    <property type="entry name" value="MerR-type_HTH_dom"/>
</dbReference>
<evidence type="ECO:0000256" key="1">
    <source>
        <dbReference type="ARBA" id="ARBA00023015"/>
    </source>
</evidence>
<feature type="domain" description="HTH merR-type" evidence="4">
    <location>
        <begin position="2"/>
        <end position="70"/>
    </location>
</feature>
<evidence type="ECO:0000259" key="4">
    <source>
        <dbReference type="PROSITE" id="PS50937"/>
    </source>
</evidence>
<evidence type="ECO:0000256" key="3">
    <source>
        <dbReference type="ARBA" id="ARBA00023163"/>
    </source>
</evidence>
<keyword evidence="3" id="KW-0804">Transcription</keyword>
<sequence>MTLRIGELAALTGEQVRTLRFWTDRGLLNATRADNTDRVYDLNTQERVAFIRSAQVLGLTLETIARLLDLAQRERRPCTQVIAELDAQREAVRQRIAALMVVEQPLSGRLREAQQQPYDDSGCQYLPPA</sequence>
<dbReference type="InterPro" id="IPR009061">
    <property type="entry name" value="DNA-bd_dom_put_sf"/>
</dbReference>
<keyword evidence="2" id="KW-0238">DNA-binding</keyword>
<dbReference type="Proteomes" id="UP001597475">
    <property type="component" value="Unassembled WGS sequence"/>
</dbReference>
<dbReference type="EMBL" id="JBHUMK010000064">
    <property type="protein sequence ID" value="MFD2610442.1"/>
    <property type="molecule type" value="Genomic_DNA"/>
</dbReference>
<evidence type="ECO:0000313" key="5">
    <source>
        <dbReference type="EMBL" id="MFD2610442.1"/>
    </source>
</evidence>
<keyword evidence="1" id="KW-0805">Transcription regulation</keyword>
<dbReference type="PANTHER" id="PTHR30204">
    <property type="entry name" value="REDOX-CYCLING DRUG-SENSING TRANSCRIPTIONAL ACTIVATOR SOXR"/>
    <property type="match status" value="1"/>
</dbReference>
<dbReference type="SUPFAM" id="SSF46955">
    <property type="entry name" value="Putative DNA-binding domain"/>
    <property type="match status" value="1"/>
</dbReference>
<dbReference type="Gene3D" id="1.10.1660.10">
    <property type="match status" value="1"/>
</dbReference>
<gene>
    <name evidence="5" type="ORF">ACFSR9_13490</name>
</gene>
<dbReference type="InterPro" id="IPR047057">
    <property type="entry name" value="MerR_fam"/>
</dbReference>
<reference evidence="6" key="1">
    <citation type="journal article" date="2019" name="Int. J. Syst. Evol. Microbiol.">
        <title>The Global Catalogue of Microorganisms (GCM) 10K type strain sequencing project: providing services to taxonomists for standard genome sequencing and annotation.</title>
        <authorList>
            <consortium name="The Broad Institute Genomics Platform"/>
            <consortium name="The Broad Institute Genome Sequencing Center for Infectious Disease"/>
            <person name="Wu L."/>
            <person name="Ma J."/>
        </authorList>
    </citation>
    <scope>NUCLEOTIDE SEQUENCE [LARGE SCALE GENOMIC DNA]</scope>
    <source>
        <strain evidence="6">KCTC 33842</strain>
    </source>
</reference>
<comment type="caution">
    <text evidence="5">The sequence shown here is derived from an EMBL/GenBank/DDBJ whole genome shotgun (WGS) entry which is preliminary data.</text>
</comment>
<protein>
    <submittedName>
        <fullName evidence="5">MerR family transcriptional regulator</fullName>
    </submittedName>
</protein>
<dbReference type="PANTHER" id="PTHR30204:SF94">
    <property type="entry name" value="HEAVY METAL-DEPENDENT TRANSCRIPTIONAL REGULATOR HI_0293-RELATED"/>
    <property type="match status" value="1"/>
</dbReference>
<dbReference type="SMART" id="SM00422">
    <property type="entry name" value="HTH_MERR"/>
    <property type="match status" value="1"/>
</dbReference>